<gene>
    <name evidence="1" type="ORF">PILCRDRAFT_11608</name>
</gene>
<keyword evidence="2" id="KW-1185">Reference proteome</keyword>
<accession>A0A0C3FDI9</accession>
<reference evidence="1 2" key="1">
    <citation type="submission" date="2014-04" db="EMBL/GenBank/DDBJ databases">
        <authorList>
            <consortium name="DOE Joint Genome Institute"/>
            <person name="Kuo A."/>
            <person name="Tarkka M."/>
            <person name="Buscot F."/>
            <person name="Kohler A."/>
            <person name="Nagy L.G."/>
            <person name="Floudas D."/>
            <person name="Copeland A."/>
            <person name="Barry K.W."/>
            <person name="Cichocki N."/>
            <person name="Veneault-Fourrey C."/>
            <person name="LaButti K."/>
            <person name="Lindquist E.A."/>
            <person name="Lipzen A."/>
            <person name="Lundell T."/>
            <person name="Morin E."/>
            <person name="Murat C."/>
            <person name="Sun H."/>
            <person name="Tunlid A."/>
            <person name="Henrissat B."/>
            <person name="Grigoriev I.V."/>
            <person name="Hibbett D.S."/>
            <person name="Martin F."/>
            <person name="Nordberg H.P."/>
            <person name="Cantor M.N."/>
            <person name="Hua S.X."/>
        </authorList>
    </citation>
    <scope>NUCLEOTIDE SEQUENCE [LARGE SCALE GENOMIC DNA]</scope>
    <source>
        <strain evidence="1 2">F 1598</strain>
    </source>
</reference>
<dbReference type="Proteomes" id="UP000054166">
    <property type="component" value="Unassembled WGS sequence"/>
</dbReference>
<proteinExistence type="predicted"/>
<protein>
    <submittedName>
        <fullName evidence="1">Uncharacterized protein</fullName>
    </submittedName>
</protein>
<reference evidence="2" key="2">
    <citation type="submission" date="2015-01" db="EMBL/GenBank/DDBJ databases">
        <title>Evolutionary Origins and Diversification of the Mycorrhizal Mutualists.</title>
        <authorList>
            <consortium name="DOE Joint Genome Institute"/>
            <consortium name="Mycorrhizal Genomics Consortium"/>
            <person name="Kohler A."/>
            <person name="Kuo A."/>
            <person name="Nagy L.G."/>
            <person name="Floudas D."/>
            <person name="Copeland A."/>
            <person name="Barry K.W."/>
            <person name="Cichocki N."/>
            <person name="Veneault-Fourrey C."/>
            <person name="LaButti K."/>
            <person name="Lindquist E.A."/>
            <person name="Lipzen A."/>
            <person name="Lundell T."/>
            <person name="Morin E."/>
            <person name="Murat C."/>
            <person name="Riley R."/>
            <person name="Ohm R."/>
            <person name="Sun H."/>
            <person name="Tunlid A."/>
            <person name="Henrissat B."/>
            <person name="Grigoriev I.V."/>
            <person name="Hibbett D.S."/>
            <person name="Martin F."/>
        </authorList>
    </citation>
    <scope>NUCLEOTIDE SEQUENCE [LARGE SCALE GENOMIC DNA]</scope>
    <source>
        <strain evidence="2">F 1598</strain>
    </source>
</reference>
<organism evidence="1 2">
    <name type="scientific">Piloderma croceum (strain F 1598)</name>
    <dbReference type="NCBI Taxonomy" id="765440"/>
    <lineage>
        <taxon>Eukaryota</taxon>
        <taxon>Fungi</taxon>
        <taxon>Dikarya</taxon>
        <taxon>Basidiomycota</taxon>
        <taxon>Agaricomycotina</taxon>
        <taxon>Agaricomycetes</taxon>
        <taxon>Agaricomycetidae</taxon>
        <taxon>Atheliales</taxon>
        <taxon>Atheliaceae</taxon>
        <taxon>Piloderma</taxon>
    </lineage>
</organism>
<dbReference type="HOGENOM" id="CLU_2850512_0_0_1"/>
<sequence length="65" mass="7010">MRASDANQISRLCNPSCRAPTSNITPLVNAPTGEDIQNFPVTVAAIRTMNVQEANRILGALDQSR</sequence>
<dbReference type="InParanoid" id="A0A0C3FDI9"/>
<dbReference type="AlphaFoldDB" id="A0A0C3FDI9"/>
<evidence type="ECO:0000313" key="1">
    <source>
        <dbReference type="EMBL" id="KIM77946.1"/>
    </source>
</evidence>
<dbReference type="EMBL" id="KN833020">
    <property type="protein sequence ID" value="KIM77946.1"/>
    <property type="molecule type" value="Genomic_DNA"/>
</dbReference>
<dbReference type="OrthoDB" id="3641511at2759"/>
<evidence type="ECO:0000313" key="2">
    <source>
        <dbReference type="Proteomes" id="UP000054166"/>
    </source>
</evidence>
<name>A0A0C3FDI9_PILCF</name>